<keyword evidence="4" id="KW-0413">Isomerase</keyword>
<name>A0A1H6FG15_9GAMM</name>
<dbReference type="RefSeq" id="WP_103921838.1">
    <property type="nucleotide sequence ID" value="NZ_FMSV02000547.1"/>
</dbReference>
<dbReference type="PANTHER" id="PTHR43000">
    <property type="entry name" value="DTDP-D-GLUCOSE 4,6-DEHYDRATASE-RELATED"/>
    <property type="match status" value="1"/>
</dbReference>
<dbReference type="Pfam" id="PF01370">
    <property type="entry name" value="Epimerase"/>
    <property type="match status" value="1"/>
</dbReference>
<sequence length="327" mass="35607">MLNSILITGGCGFIGTSLIPELLKINPNLNIRILDNFSTGTPNDLARVTQYTLKAANNCTTNLGVELVNGDIRDENMLLLCSKNVDCIIHLAANTGVQPSVANPRIDMEANIIGTFNALEAARINHVDKFIFASSGAPAGEVNPPIHEELAPHPVSPYGASKLAGEGYCSAYYKTFGINTICLRFGNVYGPSSKHKSSIVAKFIRQALSSEVCFIYGDGTQTRDFIYIDDLVQAILCSIDKDIGGETFQIAMGKEQTINEISTLIAKLLEYHDVKMITQCNSPKSGDVKRNYSDVSKAKTILGWEANTNIEIGINNTIDYFMKINAQ</sequence>
<dbReference type="InterPro" id="IPR036291">
    <property type="entry name" value="NAD(P)-bd_dom_sf"/>
</dbReference>
<dbReference type="PRINTS" id="PR01713">
    <property type="entry name" value="NUCEPIMERASE"/>
</dbReference>
<proteinExistence type="inferred from homology"/>
<gene>
    <name evidence="4" type="ORF">MBHS_04170</name>
</gene>
<reference evidence="4 5" key="1">
    <citation type="submission" date="2016-10" db="EMBL/GenBank/DDBJ databases">
        <authorList>
            <person name="de Groot N.N."/>
        </authorList>
    </citation>
    <scope>NUCLEOTIDE SEQUENCE [LARGE SCALE GENOMIC DNA]</scope>
    <source>
        <strain evidence="4">MBHS1</strain>
    </source>
</reference>
<dbReference type="OrthoDB" id="9803010at2"/>
<evidence type="ECO:0000259" key="3">
    <source>
        <dbReference type="Pfam" id="PF01370"/>
    </source>
</evidence>
<dbReference type="GO" id="GO:0003978">
    <property type="term" value="F:UDP-glucose 4-epimerase activity"/>
    <property type="evidence" value="ECO:0007669"/>
    <property type="project" value="UniProtKB-EC"/>
</dbReference>
<accession>A0A1H6FG15</accession>
<evidence type="ECO:0000256" key="2">
    <source>
        <dbReference type="ARBA" id="ARBA00007637"/>
    </source>
</evidence>
<comment type="similarity">
    <text evidence="2">Belongs to the NAD(P)-dependent epimerase/dehydratase family.</text>
</comment>
<evidence type="ECO:0000256" key="1">
    <source>
        <dbReference type="ARBA" id="ARBA00005125"/>
    </source>
</evidence>
<feature type="domain" description="NAD-dependent epimerase/dehydratase" evidence="3">
    <location>
        <begin position="5"/>
        <end position="251"/>
    </location>
</feature>
<dbReference type="EMBL" id="FMSV02000547">
    <property type="protein sequence ID" value="SEH08279.1"/>
    <property type="molecule type" value="Genomic_DNA"/>
</dbReference>
<dbReference type="InterPro" id="IPR001509">
    <property type="entry name" value="Epimerase_deHydtase"/>
</dbReference>
<dbReference type="AlphaFoldDB" id="A0A1H6FG15"/>
<dbReference type="SUPFAM" id="SSF51735">
    <property type="entry name" value="NAD(P)-binding Rossmann-fold domains"/>
    <property type="match status" value="1"/>
</dbReference>
<dbReference type="Gene3D" id="3.40.50.720">
    <property type="entry name" value="NAD(P)-binding Rossmann-like Domain"/>
    <property type="match status" value="1"/>
</dbReference>
<protein>
    <submittedName>
        <fullName evidence="4">UDP-glucose 4-epimerase</fullName>
        <ecNumber evidence="4">5.1.3.2</ecNumber>
    </submittedName>
</protein>
<organism evidence="4 5">
    <name type="scientific">Candidatus Venteria ishoeyi</name>
    <dbReference type="NCBI Taxonomy" id="1899563"/>
    <lineage>
        <taxon>Bacteria</taxon>
        <taxon>Pseudomonadati</taxon>
        <taxon>Pseudomonadota</taxon>
        <taxon>Gammaproteobacteria</taxon>
        <taxon>Thiotrichales</taxon>
        <taxon>Thiotrichaceae</taxon>
        <taxon>Venteria</taxon>
    </lineage>
</organism>
<evidence type="ECO:0000313" key="4">
    <source>
        <dbReference type="EMBL" id="SEH08279.1"/>
    </source>
</evidence>
<dbReference type="Gene3D" id="3.90.25.10">
    <property type="entry name" value="UDP-galactose 4-epimerase, domain 1"/>
    <property type="match status" value="1"/>
</dbReference>
<evidence type="ECO:0000313" key="5">
    <source>
        <dbReference type="Proteomes" id="UP000236724"/>
    </source>
</evidence>
<keyword evidence="5" id="KW-1185">Reference proteome</keyword>
<dbReference type="EC" id="5.1.3.2" evidence="4"/>
<dbReference type="Proteomes" id="UP000236724">
    <property type="component" value="Unassembled WGS sequence"/>
</dbReference>
<comment type="pathway">
    <text evidence="1">Bacterial outer membrane biogenesis; LPS O-antigen biosynthesis.</text>
</comment>